<evidence type="ECO:0000313" key="1">
    <source>
        <dbReference type="EMBL" id="GBM46599.1"/>
    </source>
</evidence>
<sequence length="101" mass="11618">MLRHPFLMYISQYPPPDRGNSFCQVVKIRESGPKGPRFKSTHCHSGNPDVIHATPTFSPTTRWQHQKSHHFHLLVYSPDGSTPIPTSTQFSQFKVYDQIIL</sequence>
<reference evidence="1 2" key="1">
    <citation type="journal article" date="2019" name="Sci. Rep.">
        <title>Orb-weaving spider Araneus ventricosus genome elucidates the spidroin gene catalogue.</title>
        <authorList>
            <person name="Kono N."/>
            <person name="Nakamura H."/>
            <person name="Ohtoshi R."/>
            <person name="Moran D.A.P."/>
            <person name="Shinohara A."/>
            <person name="Yoshida Y."/>
            <person name="Fujiwara M."/>
            <person name="Mori M."/>
            <person name="Tomita M."/>
            <person name="Arakawa K."/>
        </authorList>
    </citation>
    <scope>NUCLEOTIDE SEQUENCE [LARGE SCALE GENOMIC DNA]</scope>
</reference>
<gene>
    <name evidence="1" type="ORF">AVEN_95597_1</name>
</gene>
<dbReference type="EMBL" id="BGPR01001143">
    <property type="protein sequence ID" value="GBM46599.1"/>
    <property type="molecule type" value="Genomic_DNA"/>
</dbReference>
<evidence type="ECO:0000313" key="2">
    <source>
        <dbReference type="Proteomes" id="UP000499080"/>
    </source>
</evidence>
<dbReference type="AlphaFoldDB" id="A0A4Y2G1U5"/>
<comment type="caution">
    <text evidence="1">The sequence shown here is derived from an EMBL/GenBank/DDBJ whole genome shotgun (WGS) entry which is preliminary data.</text>
</comment>
<dbReference type="Proteomes" id="UP000499080">
    <property type="component" value="Unassembled WGS sequence"/>
</dbReference>
<protein>
    <submittedName>
        <fullName evidence="1">Uncharacterized protein</fullName>
    </submittedName>
</protein>
<organism evidence="1 2">
    <name type="scientific">Araneus ventricosus</name>
    <name type="common">Orbweaver spider</name>
    <name type="synonym">Epeira ventricosa</name>
    <dbReference type="NCBI Taxonomy" id="182803"/>
    <lineage>
        <taxon>Eukaryota</taxon>
        <taxon>Metazoa</taxon>
        <taxon>Ecdysozoa</taxon>
        <taxon>Arthropoda</taxon>
        <taxon>Chelicerata</taxon>
        <taxon>Arachnida</taxon>
        <taxon>Araneae</taxon>
        <taxon>Araneomorphae</taxon>
        <taxon>Entelegynae</taxon>
        <taxon>Araneoidea</taxon>
        <taxon>Araneidae</taxon>
        <taxon>Araneus</taxon>
    </lineage>
</organism>
<proteinExistence type="predicted"/>
<keyword evidence="2" id="KW-1185">Reference proteome</keyword>
<accession>A0A4Y2G1U5</accession>
<name>A0A4Y2G1U5_ARAVE</name>